<feature type="compositionally biased region" description="Low complexity" evidence="1">
    <location>
        <begin position="1097"/>
        <end position="1118"/>
    </location>
</feature>
<dbReference type="GeneID" id="91088332"/>
<name>A0AAJ8M2P4_9TREE</name>
<keyword evidence="3" id="KW-1185">Reference proteome</keyword>
<gene>
    <name evidence="2" type="ORF">L203_104122</name>
</gene>
<evidence type="ECO:0008006" key="4">
    <source>
        <dbReference type="Google" id="ProtNLM"/>
    </source>
</evidence>
<reference evidence="2" key="2">
    <citation type="journal article" date="2022" name="Elife">
        <title>Obligate sexual reproduction of a homothallic fungus closely related to the Cryptococcus pathogenic species complex.</title>
        <authorList>
            <person name="Passer A.R."/>
            <person name="Clancey S.A."/>
            <person name="Shea T."/>
            <person name="David-Palma M."/>
            <person name="Averette A.F."/>
            <person name="Boekhout T."/>
            <person name="Porcel B.M."/>
            <person name="Nowrousian M."/>
            <person name="Cuomo C.A."/>
            <person name="Sun S."/>
            <person name="Heitman J."/>
            <person name="Coelho M.A."/>
        </authorList>
    </citation>
    <scope>NUCLEOTIDE SEQUENCE</scope>
    <source>
        <strain evidence="2">CBS 7841</strain>
    </source>
</reference>
<feature type="region of interest" description="Disordered" evidence="1">
    <location>
        <begin position="1259"/>
        <end position="1281"/>
    </location>
</feature>
<feature type="compositionally biased region" description="Polar residues" evidence="1">
    <location>
        <begin position="1259"/>
        <end position="1276"/>
    </location>
</feature>
<dbReference type="KEGG" id="cdep:91088332"/>
<dbReference type="SUPFAM" id="SSF50249">
    <property type="entry name" value="Nucleic acid-binding proteins"/>
    <property type="match status" value="1"/>
</dbReference>
<feature type="region of interest" description="Disordered" evidence="1">
    <location>
        <begin position="1301"/>
        <end position="1364"/>
    </location>
</feature>
<proteinExistence type="predicted"/>
<feature type="region of interest" description="Disordered" evidence="1">
    <location>
        <begin position="265"/>
        <end position="288"/>
    </location>
</feature>
<reference evidence="2" key="1">
    <citation type="submission" date="2016-06" db="EMBL/GenBank/DDBJ databases">
        <authorList>
            <person name="Cuomo C."/>
            <person name="Litvintseva A."/>
            <person name="Heitman J."/>
            <person name="Chen Y."/>
            <person name="Sun S."/>
            <person name="Springer D."/>
            <person name="Dromer F."/>
            <person name="Young S."/>
            <person name="Zeng Q."/>
            <person name="Chapman S."/>
            <person name="Gujja S."/>
            <person name="Saif S."/>
            <person name="Birren B."/>
        </authorList>
    </citation>
    <scope>NUCLEOTIDE SEQUENCE</scope>
    <source>
        <strain evidence="2">CBS 7841</strain>
    </source>
</reference>
<dbReference type="Gene3D" id="2.40.50.140">
    <property type="entry name" value="Nucleic acid-binding proteins"/>
    <property type="match status" value="1"/>
</dbReference>
<evidence type="ECO:0000256" key="1">
    <source>
        <dbReference type="SAM" id="MobiDB-lite"/>
    </source>
</evidence>
<accession>A0AAJ8M2P4</accession>
<feature type="compositionally biased region" description="Polar residues" evidence="1">
    <location>
        <begin position="215"/>
        <end position="231"/>
    </location>
</feature>
<feature type="region of interest" description="Disordered" evidence="1">
    <location>
        <begin position="1186"/>
        <end position="1205"/>
    </location>
</feature>
<evidence type="ECO:0000313" key="2">
    <source>
        <dbReference type="EMBL" id="WVN88907.1"/>
    </source>
</evidence>
<organism evidence="2 3">
    <name type="scientific">Cryptococcus depauperatus CBS 7841</name>
    <dbReference type="NCBI Taxonomy" id="1295531"/>
    <lineage>
        <taxon>Eukaryota</taxon>
        <taxon>Fungi</taxon>
        <taxon>Dikarya</taxon>
        <taxon>Basidiomycota</taxon>
        <taxon>Agaricomycotina</taxon>
        <taxon>Tremellomycetes</taxon>
        <taxon>Tremellales</taxon>
        <taxon>Cryptococcaceae</taxon>
        <taxon>Cryptococcus</taxon>
    </lineage>
</organism>
<evidence type="ECO:0000313" key="3">
    <source>
        <dbReference type="Proteomes" id="UP000094043"/>
    </source>
</evidence>
<dbReference type="RefSeq" id="XP_066069607.1">
    <property type="nucleotide sequence ID" value="XM_066213510.1"/>
</dbReference>
<feature type="compositionally biased region" description="Basic and acidic residues" evidence="1">
    <location>
        <begin position="1301"/>
        <end position="1325"/>
    </location>
</feature>
<feature type="region of interest" description="Disordered" evidence="1">
    <location>
        <begin position="1095"/>
        <end position="1118"/>
    </location>
</feature>
<protein>
    <recommendedName>
        <fullName evidence="4">Telomeric single stranded DNA binding POT1/Cdc13 domain-containing protein</fullName>
    </recommendedName>
</protein>
<dbReference type="Proteomes" id="UP000094043">
    <property type="component" value="Chromosome 4"/>
</dbReference>
<feature type="region of interest" description="Disordered" evidence="1">
    <location>
        <begin position="215"/>
        <end position="242"/>
    </location>
</feature>
<reference evidence="2" key="3">
    <citation type="submission" date="2024-01" db="EMBL/GenBank/DDBJ databases">
        <authorList>
            <person name="Coelho M.A."/>
            <person name="David-Palma M."/>
            <person name="Shea T."/>
            <person name="Sun S."/>
            <person name="Cuomo C.A."/>
            <person name="Heitman J."/>
        </authorList>
    </citation>
    <scope>NUCLEOTIDE SEQUENCE</scope>
    <source>
        <strain evidence="2">CBS 7841</strain>
    </source>
</reference>
<feature type="compositionally biased region" description="Acidic residues" evidence="1">
    <location>
        <begin position="1355"/>
        <end position="1364"/>
    </location>
</feature>
<dbReference type="InterPro" id="IPR012340">
    <property type="entry name" value="NA-bd_OB-fold"/>
</dbReference>
<sequence>MAKGHPLSALDLATGQNIIPGTIVSGRIISLSSTINPDKDSFISRLTFTIETSLSRSPNEYEPQSRMIDERFEIRIELYSSKWSPFGPAKTPSDQMKKALKKYMEREMGELKKLNSRATYNFETSHMKVLRVQPKEPHNRNQKLTTVVTLAGHGKMAIYENGIRKLVLLDEQGGAISRNYSTSTYASDSSTPEPHVPKNSKILLPVSDHAIPSLTGAQASKRGSTSASDSEALTKRSRTMSHAVTVSSDVNVSQSARVEHIISVDSSTTSGKEPRENAVNETPKPPSKHIVQFGPSALSLPSIYPNGGHSATVPTLHFATNGYINDSETLGGETQALSCSDLKTPFRSDNGFVYLPLDSLDITSQLNVIAVIAEVNEPQPPKGQSVDHQISLVLTDPSRIDEMIVLTLFRHSGQEIMGKFKEGDVLLIRKVKCVTYKDKQKLNSGSKRGHIQYPSTWILLRDGDVVIHENKSWQENEKPFCNDELRRMKDLWKWGLAQGVKDRDHGATEKSVGTYKYRKLSERRVAEYMDGIFKILKIFKRGVENFSGLAMEIYVSDGTFSISDQYDNRNYHQVDVGLPPRSVFCIGIADFDEERDLPLLRPGNIVKMSNLHCKIRSGEIEFIWANLSNENQAMYGTGNKYRKWVTEVKDEAKIQEIESAIAELRARESARTGVTWQENSLIAYSSESTNTTEKQGGNLQDLKPNVGSILSVKSELPSLSTLTNDFRGQRGPRKQIYEASNHLRTLYRSPEYPLYDLLTISTSIQCKIYRTIAYAFALLPEDGGEEKSLIKVWCKTCQQFLNTDETCVRCEEKENLEWTYGFWVVVSDGECMYTIWCGGKEAEDFLPPLPPFKVSDNPNDVDHYNSMLSRCNEETYDILLGPTCMNGKRKKPWIDWSFAPFKGAGKEVTTRQVFAMRPAYYFGLVSGNKVLMMILGQTPTSITGFTTFDTHFYLQLHLCLLHFQYEPDRNISNNAQIIAKHATFSGYEWSWPESVFVASKSTGNWEKKHSESATPPAVYDGVGGRNSVPQHVAMSALVLEKSQSPYRKSKFPPQNQPVRSDKNAKLTHFLSTATQLPLIGAPDLARPVRPVAATFNSCPTPSQASTSASSSNLSKNNAPATPQLSIFATTCPHLSDPSLGPCPFPTHPHDVRGMFPPTSHLDKLGEKKEAKDGPTKMDITLSKAGGKIADKSTPTPTPPFFSARPTKSVAHSVAVPAKERERGDPLASPYAFQDPRYLPSSAILHKGRVLPLVPSWSGAPSSISKTSTTLPAQSSAGGDGKKANAINAFVKINSCDGPHTEKIRNVESRDGKEASLGKVPTHKEVILSGSRKGSEKTMDVMDVDDKDNQETSKDDEGEVEQSVT</sequence>
<dbReference type="EMBL" id="CP143787">
    <property type="protein sequence ID" value="WVN88907.1"/>
    <property type="molecule type" value="Genomic_DNA"/>
</dbReference>